<dbReference type="CDD" id="cd00093">
    <property type="entry name" value="HTH_XRE"/>
    <property type="match status" value="1"/>
</dbReference>
<proteinExistence type="predicted"/>
<reference evidence="2 3" key="1">
    <citation type="submission" date="2019-09" db="EMBL/GenBank/DDBJ databases">
        <title>Complete genome sequencing of four Arcobacter species reveals a diverse suite of mobile elements.</title>
        <authorList>
            <person name="Miller W.G."/>
            <person name="Yee E."/>
            <person name="Bono J.L."/>
        </authorList>
    </citation>
    <scope>NUCLEOTIDE SEQUENCE [LARGE SCALE GENOMIC DNA]</scope>
    <source>
        <strain evidence="2 3">CCUG 56899</strain>
    </source>
</reference>
<gene>
    <name evidence="2" type="ORF">APORC_1288</name>
</gene>
<dbReference type="AlphaFoldDB" id="A0A5C2HDA8"/>
<dbReference type="Pfam" id="PF01381">
    <property type="entry name" value="HTH_3"/>
    <property type="match status" value="1"/>
</dbReference>
<reference evidence="2 3" key="2">
    <citation type="submission" date="2019-09" db="EMBL/GenBank/DDBJ databases">
        <title>Taxonomic note: a critical rebuttal of the proposed division of the genus Arcobacter into six genera, emended descriptions of Arcobacter anaerophilus and the genus Arcobacter, and an assessment of genus-level boundaries for Epsilonproteobacteria using in silico genomic comparator tools.</title>
        <authorList>
            <person name="On S.L.W."/>
            <person name="Miller W.G."/>
            <person name="Biggs P."/>
            <person name="Cornelius A."/>
            <person name="Vandamme P."/>
        </authorList>
    </citation>
    <scope>NUCLEOTIDE SEQUENCE [LARGE SCALE GENOMIC DNA]</scope>
    <source>
        <strain evidence="2 3">CCUG 56899</strain>
    </source>
</reference>
<protein>
    <submittedName>
        <fullName evidence="2">Toxin-antitoxin system, transcriptional regulator HipB</fullName>
    </submittedName>
</protein>
<accession>A0A5C2HDA8</accession>
<sequence length="120" mass="13903">MSNELLKKLQDSQIKVKQKLKNNLNINSVFGTLTDEEISMVLALRAKKLRLSQNKKQSDFAKEAELSSPTTYSNYEQKGSISMINFIKVMRTFGRLEELEKLLLPTIKDKIEKIEKQRVK</sequence>
<dbReference type="Gene3D" id="1.10.260.40">
    <property type="entry name" value="lambda repressor-like DNA-binding domains"/>
    <property type="match status" value="1"/>
</dbReference>
<dbReference type="EMBL" id="CP036246">
    <property type="protein sequence ID" value="QEP40883.1"/>
    <property type="molecule type" value="Genomic_DNA"/>
</dbReference>
<dbReference type="PROSITE" id="PS50943">
    <property type="entry name" value="HTH_CROC1"/>
    <property type="match status" value="1"/>
</dbReference>
<name>A0A5C2HDA8_9BACT</name>
<dbReference type="KEGG" id="apoc:APORC_1288"/>
<dbReference type="InterPro" id="IPR001387">
    <property type="entry name" value="Cro/C1-type_HTH"/>
</dbReference>
<evidence type="ECO:0000313" key="2">
    <source>
        <dbReference type="EMBL" id="QEP40883.1"/>
    </source>
</evidence>
<organism evidence="2 3">
    <name type="scientific">Arcobacter porcinus</name>
    <dbReference type="NCBI Taxonomy" id="1935204"/>
    <lineage>
        <taxon>Bacteria</taxon>
        <taxon>Pseudomonadati</taxon>
        <taxon>Campylobacterota</taxon>
        <taxon>Epsilonproteobacteria</taxon>
        <taxon>Campylobacterales</taxon>
        <taxon>Arcobacteraceae</taxon>
        <taxon>Arcobacter</taxon>
    </lineage>
</organism>
<feature type="domain" description="HTH cro/C1-type" evidence="1">
    <location>
        <begin position="47"/>
        <end position="99"/>
    </location>
</feature>
<dbReference type="InterPro" id="IPR010982">
    <property type="entry name" value="Lambda_DNA-bd_dom_sf"/>
</dbReference>
<evidence type="ECO:0000259" key="1">
    <source>
        <dbReference type="PROSITE" id="PS50943"/>
    </source>
</evidence>
<evidence type="ECO:0000313" key="3">
    <source>
        <dbReference type="Proteomes" id="UP000322644"/>
    </source>
</evidence>
<dbReference type="RefSeq" id="WP_066387566.1">
    <property type="nucleotide sequence ID" value="NZ_CP036246.2"/>
</dbReference>
<dbReference type="GO" id="GO:0003677">
    <property type="term" value="F:DNA binding"/>
    <property type="evidence" value="ECO:0007669"/>
    <property type="project" value="InterPro"/>
</dbReference>
<dbReference type="Proteomes" id="UP000322644">
    <property type="component" value="Chromosome"/>
</dbReference>